<dbReference type="InterPro" id="IPR038937">
    <property type="entry name" value="RopGEF"/>
</dbReference>
<evidence type="ECO:0000313" key="5">
    <source>
        <dbReference type="EMBL" id="KAF8400804.1"/>
    </source>
</evidence>
<dbReference type="PROSITE" id="PS51334">
    <property type="entry name" value="PRONE"/>
    <property type="match status" value="1"/>
</dbReference>
<name>A0A835DHZ1_TETSI</name>
<dbReference type="GO" id="GO:0005085">
    <property type="term" value="F:guanyl-nucleotide exchange factor activity"/>
    <property type="evidence" value="ECO:0007669"/>
    <property type="project" value="UniProtKB-UniRule"/>
</dbReference>
<feature type="region of interest" description="Disordered" evidence="3">
    <location>
        <begin position="71"/>
        <end position="100"/>
    </location>
</feature>
<sequence>MVRSFEQEHTYQNSKSFHLKGMLETAGRQAQSLILESINGGGSVVDDKMLVRSQGSARPLENQQIGWALSRSNDAAPTSRLSKNGAGGGGPQGKEGQSSDVDMMKERFAKLLLGEDMSGGGKGVSSALALSNAITNLAASVFGEQWRLEPMSAERKGRWRKEIDWLLSVTDHIVEFVASQQTTKDGTTMEIMMTRQRTDLHMNIPALRKLDAMLIDYLDNFKDQNEFWYVSRDAADSEKGNNQRMNEKWWLPTAKVPPNGLSDLSRKWLQFQKDSVNQVLKAAMAINAQVLSEMEIPEGYIESLPKNGRASLGDSIYRSITVEYFNPEQFLSTLDFSTEHKILDLKNRIEASIVIWKRKMTNKDSKSSWGSAVSLEKRELFEERAETILVLLKQRFPGIPQSALDISKIQYNRDVGQSILESYSRVLESLAFTVISRIEDVLYADSHTRNPSLAESNRNILKHSSPMTGPVKFPNPGEEIEKLQLMETPTSMTLSDFMGWHLVQEEIDQKEGSTANWEGFLKEEEKSKGKPANIVINKKISYIEKLENLGGLRSPTARH</sequence>
<dbReference type="OMA" id="NNSIHWQ"/>
<keyword evidence="1 2" id="KW-0344">Guanine-nucleotide releasing factor</keyword>
<evidence type="ECO:0000313" key="6">
    <source>
        <dbReference type="Proteomes" id="UP000655225"/>
    </source>
</evidence>
<dbReference type="AlphaFoldDB" id="A0A835DHZ1"/>
<dbReference type="Pfam" id="PF03759">
    <property type="entry name" value="PRONE"/>
    <property type="match status" value="1"/>
</dbReference>
<evidence type="ECO:0000256" key="3">
    <source>
        <dbReference type="SAM" id="MobiDB-lite"/>
    </source>
</evidence>
<evidence type="ECO:0000259" key="4">
    <source>
        <dbReference type="PROSITE" id="PS51334"/>
    </source>
</evidence>
<dbReference type="FunFam" id="1.20.58.2010:FF:000003">
    <property type="entry name" value="Rop guanine nucleotide exchange factor 14"/>
    <property type="match status" value="1"/>
</dbReference>
<dbReference type="Proteomes" id="UP000655225">
    <property type="component" value="Unassembled WGS sequence"/>
</dbReference>
<dbReference type="Gene3D" id="1.20.58.1310">
    <property type="entry name" value="PRONE domain, subdomain 2"/>
    <property type="match status" value="1"/>
</dbReference>
<dbReference type="EMBL" id="JABCRI010000009">
    <property type="protein sequence ID" value="KAF8400804.1"/>
    <property type="molecule type" value="Genomic_DNA"/>
</dbReference>
<reference evidence="5 6" key="1">
    <citation type="submission" date="2020-04" db="EMBL/GenBank/DDBJ databases">
        <title>Plant Genome Project.</title>
        <authorList>
            <person name="Zhang R.-G."/>
        </authorList>
    </citation>
    <scope>NUCLEOTIDE SEQUENCE [LARGE SCALE GENOMIC DNA]</scope>
    <source>
        <strain evidence="5">YNK0</strain>
        <tissue evidence="5">Leaf</tissue>
    </source>
</reference>
<feature type="domain" description="PRONE" evidence="4">
    <location>
        <begin position="91"/>
        <end position="455"/>
    </location>
</feature>
<evidence type="ECO:0000256" key="1">
    <source>
        <dbReference type="ARBA" id="ARBA00022658"/>
    </source>
</evidence>
<comment type="caution">
    <text evidence="5">The sequence shown here is derived from an EMBL/GenBank/DDBJ whole genome shotgun (WGS) entry which is preliminary data.</text>
</comment>
<keyword evidence="6" id="KW-1185">Reference proteome</keyword>
<dbReference type="PANTHER" id="PTHR33101:SF10">
    <property type="entry name" value="ROP GUANINE NUCLEOTIDE EXCHANGE FACTOR 12"/>
    <property type="match status" value="1"/>
</dbReference>
<dbReference type="OrthoDB" id="1053009at2759"/>
<dbReference type="InterPro" id="IPR005512">
    <property type="entry name" value="PRONE_dom"/>
</dbReference>
<gene>
    <name evidence="5" type="ORF">HHK36_014106</name>
</gene>
<protein>
    <recommendedName>
        <fullName evidence="4">PRONE domain-containing protein</fullName>
    </recommendedName>
</protein>
<dbReference type="FunFam" id="1.20.58.1310:FF:000001">
    <property type="entry name" value="Rop guanine nucleotide exchange factor 9"/>
    <property type="match status" value="1"/>
</dbReference>
<evidence type="ECO:0000256" key="2">
    <source>
        <dbReference type="PROSITE-ProRule" id="PRU00663"/>
    </source>
</evidence>
<dbReference type="Gene3D" id="1.20.58.2010">
    <property type="entry name" value="PRONE domain, subdomain 1"/>
    <property type="match status" value="1"/>
</dbReference>
<proteinExistence type="predicted"/>
<accession>A0A835DHZ1</accession>
<dbReference type="PANTHER" id="PTHR33101">
    <property type="entry name" value="ROP GUANINE NUCLEOTIDE EXCHANGE FACTOR 1"/>
    <property type="match status" value="1"/>
</dbReference>
<organism evidence="5 6">
    <name type="scientific">Tetracentron sinense</name>
    <name type="common">Spur-leaf</name>
    <dbReference type="NCBI Taxonomy" id="13715"/>
    <lineage>
        <taxon>Eukaryota</taxon>
        <taxon>Viridiplantae</taxon>
        <taxon>Streptophyta</taxon>
        <taxon>Embryophyta</taxon>
        <taxon>Tracheophyta</taxon>
        <taxon>Spermatophyta</taxon>
        <taxon>Magnoliopsida</taxon>
        <taxon>Trochodendrales</taxon>
        <taxon>Trochodendraceae</taxon>
        <taxon>Tetracentron</taxon>
    </lineage>
</organism>
<dbReference type="FunFam" id="1.20.58.2010:FF:000001">
    <property type="entry name" value="Rop guanine nucleotide exchange factor 14"/>
    <property type="match status" value="1"/>
</dbReference>
<feature type="compositionally biased region" description="Polar residues" evidence="3">
    <location>
        <begin position="71"/>
        <end position="82"/>
    </location>
</feature>